<protein>
    <submittedName>
        <fullName evidence="2">Uncharacterized protein</fullName>
    </submittedName>
</protein>
<reference evidence="2" key="1">
    <citation type="submission" date="2021-06" db="EMBL/GenBank/DDBJ databases">
        <authorList>
            <person name="Hodson N. C."/>
            <person name="Mongue J. A."/>
            <person name="Jaron S. K."/>
        </authorList>
    </citation>
    <scope>NUCLEOTIDE SEQUENCE</scope>
</reference>
<feature type="compositionally biased region" description="Basic and acidic residues" evidence="1">
    <location>
        <begin position="58"/>
        <end position="70"/>
    </location>
</feature>
<organism evidence="2 3">
    <name type="scientific">Allacma fusca</name>
    <dbReference type="NCBI Taxonomy" id="39272"/>
    <lineage>
        <taxon>Eukaryota</taxon>
        <taxon>Metazoa</taxon>
        <taxon>Ecdysozoa</taxon>
        <taxon>Arthropoda</taxon>
        <taxon>Hexapoda</taxon>
        <taxon>Collembola</taxon>
        <taxon>Symphypleona</taxon>
        <taxon>Sminthuridae</taxon>
        <taxon>Allacma</taxon>
    </lineage>
</organism>
<feature type="compositionally biased region" description="Basic and acidic residues" evidence="1">
    <location>
        <begin position="19"/>
        <end position="29"/>
    </location>
</feature>
<feature type="region of interest" description="Disordered" evidence="1">
    <location>
        <begin position="1"/>
        <end position="80"/>
    </location>
</feature>
<evidence type="ECO:0000313" key="3">
    <source>
        <dbReference type="Proteomes" id="UP000708208"/>
    </source>
</evidence>
<evidence type="ECO:0000256" key="1">
    <source>
        <dbReference type="SAM" id="MobiDB-lite"/>
    </source>
</evidence>
<accession>A0A8J2JS41</accession>
<dbReference type="AlphaFoldDB" id="A0A8J2JS41"/>
<name>A0A8J2JS41_9HEXA</name>
<evidence type="ECO:0000313" key="2">
    <source>
        <dbReference type="EMBL" id="CAG7720449.1"/>
    </source>
</evidence>
<proteinExistence type="predicted"/>
<feature type="non-terminal residue" evidence="2">
    <location>
        <position position="1"/>
    </location>
</feature>
<gene>
    <name evidence="2" type="ORF">AFUS01_LOCUS9725</name>
</gene>
<dbReference type="Proteomes" id="UP000708208">
    <property type="component" value="Unassembled WGS sequence"/>
</dbReference>
<feature type="compositionally biased region" description="Low complexity" evidence="1">
    <location>
        <begin position="44"/>
        <end position="57"/>
    </location>
</feature>
<keyword evidence="3" id="KW-1185">Reference proteome</keyword>
<comment type="caution">
    <text evidence="2">The sequence shown here is derived from an EMBL/GenBank/DDBJ whole genome shotgun (WGS) entry which is preliminary data.</text>
</comment>
<dbReference type="EMBL" id="CAJVCH010070735">
    <property type="protein sequence ID" value="CAG7720449.1"/>
    <property type="molecule type" value="Genomic_DNA"/>
</dbReference>
<sequence length="80" mass="8436">EPVESKDVDTEGDAATADIEGKDHLRDILEGLPNFDMKKESEGADSSKAPAAASATKKSPEKDAKRKPDPKASSGPSKKK</sequence>